<dbReference type="PRINTS" id="PR00364">
    <property type="entry name" value="DISEASERSIST"/>
</dbReference>
<dbReference type="PANTHER" id="PTHR47691">
    <property type="entry name" value="REGULATOR-RELATED"/>
    <property type="match status" value="1"/>
</dbReference>
<proteinExistence type="predicted"/>
<dbReference type="SUPFAM" id="SSF52540">
    <property type="entry name" value="P-loop containing nucleoside triphosphate hydrolases"/>
    <property type="match status" value="1"/>
</dbReference>
<accession>A0A6G8Q1S5</accession>
<evidence type="ECO:0000313" key="4">
    <source>
        <dbReference type="Proteomes" id="UP000502706"/>
    </source>
</evidence>
<dbReference type="Pfam" id="PF13401">
    <property type="entry name" value="AAA_22"/>
    <property type="match status" value="1"/>
</dbReference>
<dbReference type="InterPro" id="IPR027417">
    <property type="entry name" value="P-loop_NTPase"/>
</dbReference>
<dbReference type="Gene3D" id="3.40.50.300">
    <property type="entry name" value="P-loop containing nucleotide triphosphate hydrolases"/>
    <property type="match status" value="1"/>
</dbReference>
<dbReference type="AlphaFoldDB" id="A0A6G8Q1S5"/>
<dbReference type="GO" id="GO:0016887">
    <property type="term" value="F:ATP hydrolysis activity"/>
    <property type="evidence" value="ECO:0007669"/>
    <property type="project" value="InterPro"/>
</dbReference>
<protein>
    <submittedName>
        <fullName evidence="3">AAA family ATPase</fullName>
    </submittedName>
</protein>
<name>A0A6G8Q1S5_9ACTN</name>
<feature type="region of interest" description="Disordered" evidence="1">
    <location>
        <begin position="276"/>
        <end position="300"/>
    </location>
</feature>
<gene>
    <name evidence="3" type="ORF">GBA65_19085</name>
</gene>
<keyword evidence="4" id="KW-1185">Reference proteome</keyword>
<reference evidence="3 4" key="1">
    <citation type="submission" date="2019-10" db="EMBL/GenBank/DDBJ databases">
        <title>Rubrobacter sp nov SCSIO 52915 isolated from a deep-sea sediment in the South China Sea.</title>
        <authorList>
            <person name="Chen R.W."/>
        </authorList>
    </citation>
    <scope>NUCLEOTIDE SEQUENCE [LARGE SCALE GENOMIC DNA]</scope>
    <source>
        <strain evidence="3 4">SCSIO 52915</strain>
    </source>
</reference>
<dbReference type="InterPro" id="IPR049945">
    <property type="entry name" value="AAA_22"/>
</dbReference>
<dbReference type="Proteomes" id="UP000502706">
    <property type="component" value="Chromosome"/>
</dbReference>
<sequence length="300" mass="31979">MRHGSSLARCTYEAARTWHRPFPCDLLAATIAGRLQVILGAMSMPDAMHPTRKARGGDRGRPVAVPRGFRGAGSLHNLPLELSGFVGREKELAEVGRLLEEARLLTLTGPGGCGKTRLALEAARGLVEGFEDGVWLVELAPLSDPSLVPQAVASVVGAREQPRRSLTETLSGHLRSRELLLILDNCEHLIGACAALAEGLLRSCPGLRVLATSRESLGIIGEVAWPVPSLTLPDLRRLPEVESLPRYEAARLFVERTVAVKPSFALTEHNAAAVARGHGRPAREPPAVPVARSSVGDGLG</sequence>
<organism evidence="3 4">
    <name type="scientific">Rubrobacter marinus</name>
    <dbReference type="NCBI Taxonomy" id="2653852"/>
    <lineage>
        <taxon>Bacteria</taxon>
        <taxon>Bacillati</taxon>
        <taxon>Actinomycetota</taxon>
        <taxon>Rubrobacteria</taxon>
        <taxon>Rubrobacterales</taxon>
        <taxon>Rubrobacteraceae</taxon>
        <taxon>Rubrobacter</taxon>
    </lineage>
</organism>
<dbReference type="KEGG" id="rmar:GBA65_19085"/>
<dbReference type="PANTHER" id="PTHR47691:SF3">
    <property type="entry name" value="HTH-TYPE TRANSCRIPTIONAL REGULATOR RV0890C-RELATED"/>
    <property type="match status" value="1"/>
</dbReference>
<evidence type="ECO:0000256" key="1">
    <source>
        <dbReference type="SAM" id="MobiDB-lite"/>
    </source>
</evidence>
<feature type="domain" description="ORC1/DEAH AAA+ ATPase" evidence="2">
    <location>
        <begin position="101"/>
        <end position="192"/>
    </location>
</feature>
<evidence type="ECO:0000259" key="2">
    <source>
        <dbReference type="Pfam" id="PF13401"/>
    </source>
</evidence>
<dbReference type="EMBL" id="CP045121">
    <property type="protein sequence ID" value="QIN80277.1"/>
    <property type="molecule type" value="Genomic_DNA"/>
</dbReference>
<evidence type="ECO:0000313" key="3">
    <source>
        <dbReference type="EMBL" id="QIN80277.1"/>
    </source>
</evidence>